<comment type="similarity">
    <text evidence="1">Belongs to the TTI2 family.</text>
</comment>
<dbReference type="AlphaFoldDB" id="A0A8H7TH04"/>
<organism evidence="3 4">
    <name type="scientific">Cadophora malorum</name>
    <dbReference type="NCBI Taxonomy" id="108018"/>
    <lineage>
        <taxon>Eukaryota</taxon>
        <taxon>Fungi</taxon>
        <taxon>Dikarya</taxon>
        <taxon>Ascomycota</taxon>
        <taxon>Pezizomycotina</taxon>
        <taxon>Leotiomycetes</taxon>
        <taxon>Helotiales</taxon>
        <taxon>Ploettnerulaceae</taxon>
        <taxon>Cadophora</taxon>
    </lineage>
</organism>
<dbReference type="InterPro" id="IPR016024">
    <property type="entry name" value="ARM-type_fold"/>
</dbReference>
<feature type="region of interest" description="Disordered" evidence="2">
    <location>
        <begin position="112"/>
        <end position="132"/>
    </location>
</feature>
<sequence>MFAVAYKAARTALNKQSESGDLVKLSSHCEDYISFKYKSDVGVALPERYLLAQLHDDLLGVERNPNSEDDLPILLILHSCMQESQRLQRSEDDEGYITKLSSWISRAVLPTKEVATDDETPEDSTNTSRQKAIHNARRRGILGLQSLLELLKLPDIQQKCIPTSGEFLISILAFTSPRDVWSTSTSLATAQQLLTLPSIQNALQAPGFVSAEILQGFIRPLFSASKPRTVTSAGRKAMPSSAPLKRHDFSEERASKPWLYETIYAVTVLEWAVREISTTTLATTWPLILPPLLTLLDTPGTPLLTRSLPLITTLLPKLPPKTLAQTGLASVFSDAIIPVTLYLPSITPLEESLEILPMAYEALFALYDVQFITAPFSDSESSSTATTIISTSKDQNATLQTQEKARLAFLTSILRQSILPAYLHASQHAPIITILLSQLTTLIPKLGIHTTKHIKDILPIVSSVLTDPFAGGRVQDVRVALETFRVLLGCCWVRFRGRDGEVWRVEGVRCLVGCLGVVGEVDGIGDEDREKLEKVKEDLRFTGRVFAKAVEGGEVDLREELRPLLDVDESIGGSFGF</sequence>
<accession>A0A8H7TH04</accession>
<comment type="caution">
    <text evidence="3">The sequence shown here is derived from an EMBL/GenBank/DDBJ whole genome shotgun (WGS) entry which is preliminary data.</text>
</comment>
<dbReference type="GO" id="GO:0005829">
    <property type="term" value="C:cytosol"/>
    <property type="evidence" value="ECO:0007669"/>
    <property type="project" value="TreeGrafter"/>
</dbReference>
<dbReference type="GO" id="GO:0110078">
    <property type="term" value="C:TTT Hsp90 cochaperone complex"/>
    <property type="evidence" value="ECO:0007669"/>
    <property type="project" value="InterPro"/>
</dbReference>
<protein>
    <submittedName>
        <fullName evidence="3">Uncharacterized protein</fullName>
    </submittedName>
</protein>
<proteinExistence type="inferred from homology"/>
<dbReference type="SUPFAM" id="SSF48371">
    <property type="entry name" value="ARM repeat"/>
    <property type="match status" value="1"/>
</dbReference>
<dbReference type="EMBL" id="JAFJYH010000123">
    <property type="protein sequence ID" value="KAG4418658.1"/>
    <property type="molecule type" value="Genomic_DNA"/>
</dbReference>
<dbReference type="PANTHER" id="PTHR32226:SF2">
    <property type="entry name" value="TELO2-INTERACTING PROTEIN 2"/>
    <property type="match status" value="1"/>
</dbReference>
<gene>
    <name evidence="3" type="ORF">IFR04_008194</name>
</gene>
<keyword evidence="4" id="KW-1185">Reference proteome</keyword>
<evidence type="ECO:0000256" key="1">
    <source>
        <dbReference type="ARBA" id="ARBA00034736"/>
    </source>
</evidence>
<dbReference type="OrthoDB" id="6417021at2759"/>
<evidence type="ECO:0000313" key="3">
    <source>
        <dbReference type="EMBL" id="KAG4418658.1"/>
    </source>
</evidence>
<dbReference type="PANTHER" id="PTHR32226">
    <property type="entry name" value="TELO2-INTERACTING PROTEIN 2"/>
    <property type="match status" value="1"/>
</dbReference>
<name>A0A8H7TH04_9HELO</name>
<dbReference type="InterPro" id="IPR018870">
    <property type="entry name" value="Tti2"/>
</dbReference>
<reference evidence="3" key="1">
    <citation type="submission" date="2021-02" db="EMBL/GenBank/DDBJ databases">
        <title>Genome sequence Cadophora malorum strain M34.</title>
        <authorList>
            <person name="Stefanovic E."/>
            <person name="Vu D."/>
            <person name="Scully C."/>
            <person name="Dijksterhuis J."/>
            <person name="Roader J."/>
            <person name="Houbraken J."/>
        </authorList>
    </citation>
    <scope>NUCLEOTIDE SEQUENCE</scope>
    <source>
        <strain evidence="3">M34</strain>
    </source>
</reference>
<evidence type="ECO:0000256" key="2">
    <source>
        <dbReference type="SAM" id="MobiDB-lite"/>
    </source>
</evidence>
<dbReference type="Pfam" id="PF10521">
    <property type="entry name" value="Tti2"/>
    <property type="match status" value="1"/>
</dbReference>
<dbReference type="Proteomes" id="UP000664132">
    <property type="component" value="Unassembled WGS sequence"/>
</dbReference>
<dbReference type="GO" id="GO:0005634">
    <property type="term" value="C:nucleus"/>
    <property type="evidence" value="ECO:0007669"/>
    <property type="project" value="TreeGrafter"/>
</dbReference>
<evidence type="ECO:0000313" key="4">
    <source>
        <dbReference type="Proteomes" id="UP000664132"/>
    </source>
</evidence>